<dbReference type="Pfam" id="PF11611">
    <property type="entry name" value="DUF4352"/>
    <property type="match status" value="1"/>
</dbReference>
<evidence type="ECO:0000256" key="1">
    <source>
        <dbReference type="ARBA" id="ARBA00022729"/>
    </source>
</evidence>
<feature type="region of interest" description="Disordered" evidence="2">
    <location>
        <begin position="1"/>
        <end position="30"/>
    </location>
</feature>
<keyword evidence="5" id="KW-1185">Reference proteome</keyword>
<dbReference type="RefSeq" id="WP_380845927.1">
    <property type="nucleotide sequence ID" value="NZ_JBHSFP010000025.1"/>
</dbReference>
<dbReference type="Proteomes" id="UP001596004">
    <property type="component" value="Unassembled WGS sequence"/>
</dbReference>
<comment type="caution">
    <text evidence="4">The sequence shown here is derived from an EMBL/GenBank/DDBJ whole genome shotgun (WGS) entry which is preliminary data.</text>
</comment>
<reference evidence="5" key="1">
    <citation type="journal article" date="2019" name="Int. J. Syst. Evol. Microbiol.">
        <title>The Global Catalogue of Microorganisms (GCM) 10K type strain sequencing project: providing services to taxonomists for standard genome sequencing and annotation.</title>
        <authorList>
            <consortium name="The Broad Institute Genomics Platform"/>
            <consortium name="The Broad Institute Genome Sequencing Center for Infectious Disease"/>
            <person name="Wu L."/>
            <person name="Ma J."/>
        </authorList>
    </citation>
    <scope>NUCLEOTIDE SEQUENCE [LARGE SCALE GENOMIC DNA]</scope>
    <source>
        <strain evidence="5">CGMCC 4.7132</strain>
    </source>
</reference>
<feature type="domain" description="DUF4352" evidence="3">
    <location>
        <begin position="37"/>
        <end position="145"/>
    </location>
</feature>
<dbReference type="InterPro" id="IPR029051">
    <property type="entry name" value="DUF4352"/>
</dbReference>
<proteinExistence type="predicted"/>
<dbReference type="InterPro" id="IPR029050">
    <property type="entry name" value="Immunoprotect_excell_Ig-like"/>
</dbReference>
<evidence type="ECO:0000313" key="4">
    <source>
        <dbReference type="EMBL" id="MFC4534723.1"/>
    </source>
</evidence>
<accession>A0ABV9CP18</accession>
<name>A0ABV9CP18_9ACTN</name>
<dbReference type="EMBL" id="JBHSFP010000025">
    <property type="protein sequence ID" value="MFC4534723.1"/>
    <property type="molecule type" value="Genomic_DNA"/>
</dbReference>
<evidence type="ECO:0000313" key="5">
    <source>
        <dbReference type="Proteomes" id="UP001596004"/>
    </source>
</evidence>
<keyword evidence="1" id="KW-0732">Signal</keyword>
<evidence type="ECO:0000259" key="3">
    <source>
        <dbReference type="Pfam" id="PF11611"/>
    </source>
</evidence>
<dbReference type="Gene3D" id="2.60.40.1240">
    <property type="match status" value="1"/>
</dbReference>
<evidence type="ECO:0000256" key="2">
    <source>
        <dbReference type="SAM" id="MobiDB-lite"/>
    </source>
</evidence>
<protein>
    <submittedName>
        <fullName evidence="4">DUF4352 domain-containing protein</fullName>
    </submittedName>
</protein>
<gene>
    <name evidence="4" type="ORF">ACFO60_28530</name>
</gene>
<organism evidence="4 5">
    <name type="scientific">Sphaerisporangium dianthi</name>
    <dbReference type="NCBI Taxonomy" id="1436120"/>
    <lineage>
        <taxon>Bacteria</taxon>
        <taxon>Bacillati</taxon>
        <taxon>Actinomycetota</taxon>
        <taxon>Actinomycetes</taxon>
        <taxon>Streptosporangiales</taxon>
        <taxon>Streptosporangiaceae</taxon>
        <taxon>Sphaerisporangium</taxon>
    </lineage>
</organism>
<sequence length="154" mass="16690">MLPFAPFRPGRPTVSRRQQRSVGRSPCAATTPAYRSKVTVTKVTQRATPSNQFLKPKTGNRYVAVELRLANKGRAVYDDAPSNGAKLIDSEGQQYNTTFGEISEGVVLSAVTVSPGDSRKGVLLFEIPASVKPAKFQFGLNSGFADQKGEWILS</sequence>